<dbReference type="RefSeq" id="WP_227896389.1">
    <property type="nucleotide sequence ID" value="NZ_CP099466.1"/>
</dbReference>
<evidence type="ECO:0000256" key="1">
    <source>
        <dbReference type="SAM" id="Phobius"/>
    </source>
</evidence>
<reference evidence="2" key="1">
    <citation type="submission" date="2021-10" db="EMBL/GenBank/DDBJ databases">
        <title>Novel species in genus Arthrobacter.</title>
        <authorList>
            <person name="Liu Y."/>
        </authorList>
    </citation>
    <scope>NUCLEOTIDE SEQUENCE</scope>
    <source>
        <strain evidence="2">Zg-Y453</strain>
    </source>
</reference>
<keyword evidence="3" id="KW-1185">Reference proteome</keyword>
<feature type="transmembrane region" description="Helical" evidence="1">
    <location>
        <begin position="213"/>
        <end position="234"/>
    </location>
</feature>
<organism evidence="2 3">
    <name type="scientific">Arthrobacter caoxuetaonis</name>
    <dbReference type="NCBI Taxonomy" id="2886935"/>
    <lineage>
        <taxon>Bacteria</taxon>
        <taxon>Bacillati</taxon>
        <taxon>Actinomycetota</taxon>
        <taxon>Actinomycetes</taxon>
        <taxon>Micrococcales</taxon>
        <taxon>Micrococcaceae</taxon>
        <taxon>Arthrobacter</taxon>
    </lineage>
</organism>
<proteinExistence type="predicted"/>
<feature type="transmembrane region" description="Helical" evidence="1">
    <location>
        <begin position="180"/>
        <end position="201"/>
    </location>
</feature>
<keyword evidence="1" id="KW-0812">Transmembrane</keyword>
<evidence type="ECO:0000313" key="2">
    <source>
        <dbReference type="EMBL" id="MCC3298521.1"/>
    </source>
</evidence>
<name>A0A9X1MEW7_9MICC</name>
<gene>
    <name evidence="2" type="ORF">LJ757_11990</name>
</gene>
<dbReference type="EMBL" id="JAJFZV010000012">
    <property type="protein sequence ID" value="MCC3298521.1"/>
    <property type="molecule type" value="Genomic_DNA"/>
</dbReference>
<feature type="transmembrane region" description="Helical" evidence="1">
    <location>
        <begin position="267"/>
        <end position="285"/>
    </location>
</feature>
<protein>
    <submittedName>
        <fullName evidence="2">ABC transporter permease</fullName>
    </submittedName>
</protein>
<accession>A0A9X1MEW7</accession>
<keyword evidence="1" id="KW-1133">Transmembrane helix</keyword>
<evidence type="ECO:0000313" key="3">
    <source>
        <dbReference type="Proteomes" id="UP001139158"/>
    </source>
</evidence>
<feature type="transmembrane region" description="Helical" evidence="1">
    <location>
        <begin position="41"/>
        <end position="63"/>
    </location>
</feature>
<comment type="caution">
    <text evidence="2">The sequence shown here is derived from an EMBL/GenBank/DDBJ whole genome shotgun (WGS) entry which is preliminary data.</text>
</comment>
<feature type="transmembrane region" description="Helical" evidence="1">
    <location>
        <begin position="137"/>
        <end position="160"/>
    </location>
</feature>
<feature type="transmembrane region" description="Helical" evidence="1">
    <location>
        <begin position="96"/>
        <end position="116"/>
    </location>
</feature>
<keyword evidence="1" id="KW-0472">Membrane</keyword>
<dbReference type="Proteomes" id="UP001139158">
    <property type="component" value="Unassembled WGS sequence"/>
</dbReference>
<dbReference type="AlphaFoldDB" id="A0A9X1MEW7"/>
<sequence>MSTATAPAPTRRAARPDGSGVNFARILRSEWIKVTTVPSTVILLATTLVVMVGIAALVAWSWATTAQMLSDDPAMGPAMGVGSGMDLQAMVYDTPASGVLFGQLLIAALAVVLVASEYSTGMIRSTMVAVPTRTPALLAKAIITAVIAFVIGVVGAFASFLISQPLLAPENLDFGLDAPWVLPSIINTGTLLAAIAVMGVATGSLLRSTAGGVVTIIGVLFVLPVIVQLISGLADWIPDAARFLPSSAGTQLVATSISDGALNQLEGGLVLGGWALLLLIASLVVNKVRDV</sequence>